<organism evidence="2 3">
    <name type="scientific">Rat cytomegalovirus (strain Maastricht)</name>
    <dbReference type="NCBI Taxonomy" id="79700"/>
    <lineage>
        <taxon>Viruses</taxon>
        <taxon>Duplodnaviria</taxon>
        <taxon>Heunggongvirae</taxon>
        <taxon>Peploviricota</taxon>
        <taxon>Herviviricetes</taxon>
        <taxon>Herpesvirales</taxon>
        <taxon>Orthoherpesviridae</taxon>
        <taxon>Betaherpesvirinae</taxon>
        <taxon>Muromegalovirus</taxon>
        <taxon>Muromegalovirus muridbeta2</taxon>
        <taxon>Murid betaherpesvirus 2</taxon>
    </lineage>
</organism>
<evidence type="ECO:0000313" key="2">
    <source>
        <dbReference type="EMBL" id="AAF99196.1"/>
    </source>
</evidence>
<reference evidence="2 3" key="2">
    <citation type="journal article" date="1996" name="J. Virol.">
        <title>Structure of the rat cytomegalovirus genome termini.</title>
        <authorList>
            <person name="Vink C."/>
            <person name="Beuken E."/>
            <person name="Bruggeman C.A."/>
        </authorList>
    </citation>
    <scope>NUCLEOTIDE SEQUENCE [LARGE SCALE GENOMIC DNA]</scope>
    <source>
        <strain evidence="2 3">Maastricht</strain>
    </source>
</reference>
<evidence type="ECO:0000313" key="3">
    <source>
        <dbReference type="Proteomes" id="UP000008288"/>
    </source>
</evidence>
<dbReference type="GeneID" id="940387"/>
<reference evidence="2 3" key="5">
    <citation type="journal article" date="1998" name="Virology">
        <title>The Maastricht strain and England strain of rat cytomegalovirus represent different betaherpesvirus species rather than strains.</title>
        <authorList>
            <person name="Beisser P.S."/>
            <person name="Kaptein S.J."/>
            <person name="Beuken E."/>
            <person name="Bruggeman C.A."/>
            <person name="Vink C."/>
        </authorList>
    </citation>
    <scope>NUCLEOTIDE SEQUENCE [LARGE SCALE GENOMIC DNA]</scope>
    <source>
        <strain evidence="2 3">Maastricht</strain>
    </source>
</reference>
<accession>Q9DW94</accession>
<reference evidence="2 3" key="3">
    <citation type="journal article" date="1997" name="J. Gen. Virol.">
        <title>Cloning and functional characterization of the origin of lytic-phase DNA replication of rat cytomegalovirus.</title>
        <authorList>
            <person name="Vink C."/>
            <person name="Beuken E."/>
            <person name="Bruggeman C.A."/>
        </authorList>
    </citation>
    <scope>NUCLEOTIDE SEQUENCE [LARGE SCALE GENOMIC DNA]</scope>
    <source>
        <strain evidence="2 3">Maastricht</strain>
    </source>
</reference>
<reference evidence="2 3" key="4">
    <citation type="journal article" date="1998" name="J. Virol.">
        <title>The R33 G protein-coupled receptor gene of rat cytomegalovirus plays an essential role in the pathogenesis of viral infection.</title>
        <authorList>
            <person name="Beisser P.S."/>
            <person name="Vink C."/>
            <person name="Van Dam J.G."/>
            <person name="Grauls G."/>
            <person name="Vanherle S.J."/>
            <person name="Bruggeman C.A."/>
        </authorList>
    </citation>
    <scope>NUCLEOTIDE SEQUENCE [LARGE SCALE GENOMIC DNA]</scope>
    <source>
        <strain evidence="2 3">Maastricht</strain>
    </source>
</reference>
<gene>
    <name evidence="2" type="primary">r107</name>
</gene>
<name>Q9DW94_RCMVM</name>
<reference evidence="2 3" key="9">
    <citation type="journal article" date="2000" name="J. Virol.">
        <title>Complete DNA sequence of the rat cytomegalovirus genome.</title>
        <authorList>
            <person name="Vink C."/>
            <person name="Beuken E."/>
            <person name="Bruggeman C.A."/>
        </authorList>
    </citation>
    <scope>NUCLEOTIDE SEQUENCE [LARGE SCALE GENOMIC DNA]</scope>
    <source>
        <strain evidence="2 3">Maastricht</strain>
    </source>
</reference>
<protein>
    <submittedName>
        <fullName evidence="2">Pr107</fullName>
    </submittedName>
</protein>
<reference evidence="2 3" key="8">
    <citation type="journal article" date="2000" name="J. Virol.">
        <title>The r144 major histocompatibility complex class I-like gene of rat cytomegalovirus is dispensable for both acute and long-term infection in the immunocompromised host.</title>
        <authorList>
            <person name="Beisser P.S."/>
            <person name="Kloover J.S."/>
            <person name="Grauls G.E."/>
            <person name="Blok M.J."/>
            <person name="Bruggeman C.A."/>
            <person name="Vink C."/>
        </authorList>
    </citation>
    <scope>NUCLEOTIDE SEQUENCE [LARGE SCALE GENOMIC DNA]</scope>
    <source>
        <strain evidence="2 3">Maastricht</strain>
    </source>
</reference>
<dbReference type="KEGG" id="vg:940387"/>
<dbReference type="Proteomes" id="UP000008288">
    <property type="component" value="Segment"/>
</dbReference>
<reference evidence="2 3" key="1">
    <citation type="journal article" date="1996" name="J. Gen. Virol.">
        <title>Cloning and sequence analysis of the genes encoding DNA polymerase, glycoprotein B, ICP18.5 and major DNA-binding protein of rat cytomegalovirus.</title>
        <authorList>
            <person name="Beuken E."/>
            <person name="Slobbe R."/>
            <person name="Bruggeman C.A."/>
            <person name="Vink C."/>
        </authorList>
    </citation>
    <scope>NUCLEOTIDE SEQUENCE [LARGE SCALE GENOMIC DNA]</scope>
    <source>
        <strain evidence="2 3">Maastricht</strain>
    </source>
</reference>
<dbReference type="RefSeq" id="NP_064207.1">
    <property type="nucleotide sequence ID" value="NC_002512.2"/>
</dbReference>
<reference evidence="2 3" key="10">
    <citation type="journal article" date="2000" name="Virus Res.">
        <title>Rat cytomegalovirus R89 is a highly conserved gene which expresses a spliced transcript.</title>
        <authorList>
            <person name="Gruijthuijsen Y.K."/>
            <person name="Beuken E."/>
            <person name="Bruggeman C.A."/>
            <person name="Vink C."/>
        </authorList>
    </citation>
    <scope>NUCLEOTIDE SEQUENCE [LARGE SCALE GENOMIC DNA]</scope>
    <source>
        <strain evidence="2 3">Maastricht</strain>
    </source>
</reference>
<reference evidence="2 3" key="6">
    <citation type="journal article" date="1999" name="J. Gen. Virol.">
        <title>The rat cytomegalovirus R32 gene encodes a virion-associated protein that elicits a strong humoral immune response in infected rats.</title>
        <authorList>
            <person name="Beuken E."/>
            <person name="Grauls G."/>
            <person name="Bruggeman C.A."/>
            <person name="Vink C."/>
        </authorList>
    </citation>
    <scope>NUCLEOTIDE SEQUENCE [LARGE SCALE GENOMIC DNA]</scope>
    <source>
        <strain evidence="2 3">Maastricht</strain>
    </source>
</reference>
<dbReference type="EMBL" id="AF232689">
    <property type="protein sequence ID" value="AAF99196.1"/>
    <property type="molecule type" value="Genomic_DNA"/>
</dbReference>
<keyword evidence="3" id="KW-1185">Reference proteome</keyword>
<reference evidence="2 3" key="7">
    <citation type="journal article" date="1999" name="J. Virol.">
        <title>Deletion of the R78 G protein-coupled receptor gene from rat cytomegalovirus results in an attenuated, syncytium-inducing mutant strain.</title>
        <authorList>
            <person name="Beisser P.S."/>
            <person name="Grauls G."/>
            <person name="Bruggeman C.A."/>
            <person name="Vink C."/>
        </authorList>
    </citation>
    <scope>NUCLEOTIDE SEQUENCE [LARGE SCALE GENOMIC DNA]</scope>
    <source>
        <strain evidence="2 3">Maastricht</strain>
    </source>
</reference>
<proteinExistence type="predicted"/>
<evidence type="ECO:0000256" key="1">
    <source>
        <dbReference type="SAM" id="MobiDB-lite"/>
    </source>
</evidence>
<organismHost>
    <name type="scientific">Rattus</name>
    <name type="common">rats</name>
    <dbReference type="NCBI Taxonomy" id="10114"/>
</organismHost>
<feature type="region of interest" description="Disordered" evidence="1">
    <location>
        <begin position="1"/>
        <end position="97"/>
    </location>
</feature>
<sequence>MQKCSESRPDRRHYHTIPVVAPPRGGMRRGGEDRTPATGPPSSIFLLSHRSPSLRRGDPPLKRFAPRAGIGGTGEAPVAPVRSARAKTSSDRRPPSAHIYIHTSTRALSLFFIYFFSKHLHKILIQLA</sequence>